<feature type="region of interest" description="Disordered" evidence="1">
    <location>
        <begin position="67"/>
        <end position="96"/>
    </location>
</feature>
<proteinExistence type="predicted"/>
<sequence length="498" mass="55346">MALHLHQAQYLSPSREMFNIAKPGHYLVTTRTTSQDKHVAADDALRYLRHVNSLLGAQESGLDKAFQFSSASSPSRGKGRRNRISDIAGDEDDDQQGRLSLSYAGKESLWNTAEDFWSVVGWAFNCSVPHRPRWERWKLWLGLMLDVIQDDFENRLPEAEKTYAVTQSTGAAQSVLKDSMIAQYLLPIGESRSNKRRLMRAVLADGTQKSLAEFGEVWKHETKAPKQKQAERPGKRRKLDLDNGEFGDYFDESDEDSLASSVRRSRSGTAVPSARHSRAASDDNGNDEDELSGSKALAVSTSVTSIDTLGGIESLHLRQRIMALLTLFCSKNPDAFLDTEELFDLYTEFLRPLPLAMFQQFVLPATPWLGPNSQASLNQMLLRPLLVTTAPAYNENALTQKEFESCYAPYAANNTSSTDNAKVGLLIESLLRLLWSSNALQVTPALRMAVEQGIAARKDKAAFDGRKKVGGRIKVDEEAMSVMECSAERMITVLDMAG</sequence>
<evidence type="ECO:0000313" key="3">
    <source>
        <dbReference type="Proteomes" id="UP001271007"/>
    </source>
</evidence>
<dbReference type="EMBL" id="JAWDJX010000011">
    <property type="protein sequence ID" value="KAK3054529.1"/>
    <property type="molecule type" value="Genomic_DNA"/>
</dbReference>
<evidence type="ECO:0000256" key="1">
    <source>
        <dbReference type="SAM" id="MobiDB-lite"/>
    </source>
</evidence>
<organism evidence="2 3">
    <name type="scientific">Extremus antarcticus</name>
    <dbReference type="NCBI Taxonomy" id="702011"/>
    <lineage>
        <taxon>Eukaryota</taxon>
        <taxon>Fungi</taxon>
        <taxon>Dikarya</taxon>
        <taxon>Ascomycota</taxon>
        <taxon>Pezizomycotina</taxon>
        <taxon>Dothideomycetes</taxon>
        <taxon>Dothideomycetidae</taxon>
        <taxon>Mycosphaerellales</taxon>
        <taxon>Extremaceae</taxon>
        <taxon>Extremus</taxon>
    </lineage>
</organism>
<keyword evidence="3" id="KW-1185">Reference proteome</keyword>
<feature type="region of interest" description="Disordered" evidence="1">
    <location>
        <begin position="257"/>
        <end position="293"/>
    </location>
</feature>
<accession>A0AAJ0DI33</accession>
<reference evidence="2" key="1">
    <citation type="submission" date="2023-04" db="EMBL/GenBank/DDBJ databases">
        <title>Black Yeasts Isolated from many extreme environments.</title>
        <authorList>
            <person name="Coleine C."/>
            <person name="Stajich J.E."/>
            <person name="Selbmann L."/>
        </authorList>
    </citation>
    <scope>NUCLEOTIDE SEQUENCE</scope>
    <source>
        <strain evidence="2">CCFEE 5312</strain>
    </source>
</reference>
<evidence type="ECO:0000313" key="2">
    <source>
        <dbReference type="EMBL" id="KAK3054529.1"/>
    </source>
</evidence>
<dbReference type="AlphaFoldDB" id="A0AAJ0DI33"/>
<gene>
    <name evidence="2" type="ORF">LTR09_004258</name>
</gene>
<name>A0AAJ0DI33_9PEZI</name>
<feature type="region of interest" description="Disordered" evidence="1">
    <location>
        <begin position="221"/>
        <end position="243"/>
    </location>
</feature>
<feature type="compositionally biased region" description="Polar residues" evidence="1">
    <location>
        <begin position="258"/>
        <end position="270"/>
    </location>
</feature>
<dbReference type="Proteomes" id="UP001271007">
    <property type="component" value="Unassembled WGS sequence"/>
</dbReference>
<feature type="compositionally biased region" description="Basic and acidic residues" evidence="1">
    <location>
        <begin position="221"/>
        <end position="233"/>
    </location>
</feature>
<comment type="caution">
    <text evidence="2">The sequence shown here is derived from an EMBL/GenBank/DDBJ whole genome shotgun (WGS) entry which is preliminary data.</text>
</comment>
<protein>
    <submittedName>
        <fullName evidence="2">Uncharacterized protein</fullName>
    </submittedName>
</protein>